<keyword evidence="4" id="KW-0812">Transmembrane</keyword>
<dbReference type="EMBL" id="JACGWS010000017">
    <property type="protein sequence ID" value="MBC8757182.1"/>
    <property type="molecule type" value="Genomic_DNA"/>
</dbReference>
<evidence type="ECO:0000313" key="6">
    <source>
        <dbReference type="Proteomes" id="UP000619238"/>
    </source>
</evidence>
<feature type="transmembrane region" description="Helical" evidence="4">
    <location>
        <begin position="6"/>
        <end position="24"/>
    </location>
</feature>
<sequence>MTTLIWIAVFLGTFCIMEFMAWATHKYVMHGFLWSLHKDHHHKDHDSWFERNDAFFIFYAVVSIGCFLLWKFDIFWAGLPIGIGIFAYGLAYFIVHDIFIHQRFKLLKKADNWYAKGIRRAHKIHHKHLGKGDGECFGMLFVPLKYFKRK</sequence>
<keyword evidence="3" id="KW-0560">Oxidoreductase</keyword>
<evidence type="ECO:0000256" key="3">
    <source>
        <dbReference type="ARBA" id="ARBA00023002"/>
    </source>
</evidence>
<gene>
    <name evidence="5" type="ORF">H2O64_21105</name>
</gene>
<dbReference type="Proteomes" id="UP000619238">
    <property type="component" value="Unassembled WGS sequence"/>
</dbReference>
<keyword evidence="4" id="KW-0472">Membrane</keyword>
<dbReference type="RefSeq" id="WP_187564226.1">
    <property type="nucleotide sequence ID" value="NZ_JACGWS010000017.1"/>
</dbReference>
<dbReference type="PANTHER" id="PTHR31899">
    <property type="entry name" value="BETA-CAROTENE 3-HYDROXYLASE 1, CHLOROPLASTIC"/>
    <property type="match status" value="1"/>
</dbReference>
<organism evidence="5 6">
    <name type="scientific">Kordia aestuariivivens</name>
    <dbReference type="NCBI Taxonomy" id="2759037"/>
    <lineage>
        <taxon>Bacteria</taxon>
        <taxon>Pseudomonadati</taxon>
        <taxon>Bacteroidota</taxon>
        <taxon>Flavobacteriia</taxon>
        <taxon>Flavobacteriales</taxon>
        <taxon>Flavobacteriaceae</taxon>
        <taxon>Kordia</taxon>
    </lineage>
</organism>
<accession>A0ABR7QF27</accession>
<keyword evidence="2" id="KW-0125">Carotenoid biosynthesis</keyword>
<comment type="caution">
    <text evidence="5">The sequence shown here is derived from an EMBL/GenBank/DDBJ whole genome shotgun (WGS) entry which is preliminary data.</text>
</comment>
<protein>
    <submittedName>
        <fullName evidence="5">Sterol desaturase family protein</fullName>
    </submittedName>
</protein>
<evidence type="ECO:0000256" key="1">
    <source>
        <dbReference type="ARBA" id="ARBA00009324"/>
    </source>
</evidence>
<keyword evidence="6" id="KW-1185">Reference proteome</keyword>
<reference evidence="5 6" key="1">
    <citation type="submission" date="2020-07" db="EMBL/GenBank/DDBJ databases">
        <title>Description of Kordia aestuariivivens sp. nov., isolated from a tidal flat.</title>
        <authorList>
            <person name="Park S."/>
            <person name="Yoon J.-H."/>
        </authorList>
    </citation>
    <scope>NUCLEOTIDE SEQUENCE [LARGE SCALE GENOMIC DNA]</scope>
    <source>
        <strain evidence="5 6">YSTF-M3</strain>
    </source>
</reference>
<evidence type="ECO:0000256" key="4">
    <source>
        <dbReference type="SAM" id="Phobius"/>
    </source>
</evidence>
<evidence type="ECO:0000313" key="5">
    <source>
        <dbReference type="EMBL" id="MBC8757182.1"/>
    </source>
</evidence>
<evidence type="ECO:0000256" key="2">
    <source>
        <dbReference type="ARBA" id="ARBA00022746"/>
    </source>
</evidence>
<comment type="similarity">
    <text evidence="1">Belongs to the sterol desaturase family.</text>
</comment>
<dbReference type="InterPro" id="IPR045019">
    <property type="entry name" value="BETA-OHASE-like"/>
</dbReference>
<feature type="transmembrane region" description="Helical" evidence="4">
    <location>
        <begin position="76"/>
        <end position="99"/>
    </location>
</feature>
<proteinExistence type="inferred from homology"/>
<dbReference type="PANTHER" id="PTHR31899:SF9">
    <property type="entry name" value="BETA-CAROTENE 3-HYDROXYLASE 1, CHLOROPLASTIC"/>
    <property type="match status" value="1"/>
</dbReference>
<keyword evidence="4" id="KW-1133">Transmembrane helix</keyword>
<feature type="transmembrane region" description="Helical" evidence="4">
    <location>
        <begin position="53"/>
        <end position="70"/>
    </location>
</feature>
<name>A0ABR7QF27_9FLAO</name>